<gene>
    <name evidence="3" type="ORF">IFJ75_02605</name>
</gene>
<proteinExistence type="predicted"/>
<dbReference type="AlphaFoldDB" id="A0A975GWJ0"/>
<protein>
    <submittedName>
        <fullName evidence="3">WecB/TagA/CpsF family glycosyltransferase</fullName>
    </submittedName>
</protein>
<keyword evidence="2" id="KW-0808">Transferase</keyword>
<evidence type="ECO:0000313" key="3">
    <source>
        <dbReference type="EMBL" id="QTC91839.1"/>
    </source>
</evidence>
<dbReference type="EMBL" id="CP062222">
    <property type="protein sequence ID" value="QTC91839.1"/>
    <property type="molecule type" value="Genomic_DNA"/>
</dbReference>
<dbReference type="CDD" id="cd06533">
    <property type="entry name" value="Glyco_transf_WecG_TagA"/>
    <property type="match status" value="1"/>
</dbReference>
<keyword evidence="4" id="KW-1185">Reference proteome</keyword>
<dbReference type="PANTHER" id="PTHR34136:SF1">
    <property type="entry name" value="UDP-N-ACETYL-D-MANNOSAMINURONIC ACID TRANSFERASE"/>
    <property type="match status" value="1"/>
</dbReference>
<evidence type="ECO:0000313" key="4">
    <source>
        <dbReference type="Proteomes" id="UP000663918"/>
    </source>
</evidence>
<evidence type="ECO:0000256" key="1">
    <source>
        <dbReference type="ARBA" id="ARBA00022676"/>
    </source>
</evidence>
<name>A0A975GWJ0_9CAUL</name>
<dbReference type="GO" id="GO:0016758">
    <property type="term" value="F:hexosyltransferase activity"/>
    <property type="evidence" value="ECO:0007669"/>
    <property type="project" value="TreeGrafter"/>
</dbReference>
<sequence length="259" mass="28639">MSDLPRRRFLGVAFTPLTLEAATRAVADRPETAPFAFVVTPNAQHVVAAYSGEARFRGPQGAAWMVLNDSRILRLLSLGLFGRDFPLAAGSDLTARLFELGVPWDARVTLIGGDAEVEARLRSQFGLSRIARFTPSFGFWRDPAEVEQCLRFVLDHPARYVFLIAGAPQSEMLALRLTQMEGISGVGLCVGSALNFLTGRVKRAPWWVRAATLEWAWRLAQRPRGHFRRVFIESAPILWIALKERLKAGREAGTGPSPA</sequence>
<reference evidence="3" key="1">
    <citation type="submission" date="2020-09" db="EMBL/GenBank/DDBJ databases">
        <title>Brevundimonas sp. LVF2 isolated from a puddle in Goettingen, Germany.</title>
        <authorList>
            <person name="Friedrich I."/>
            <person name="Klassen A."/>
            <person name="Hannes N."/>
            <person name="Schneider D."/>
            <person name="Hertel R."/>
            <person name="Daniel R."/>
        </authorList>
    </citation>
    <scope>NUCLEOTIDE SEQUENCE</scope>
    <source>
        <strain evidence="3">LVF2</strain>
    </source>
</reference>
<dbReference type="Pfam" id="PF03808">
    <property type="entry name" value="Glyco_tran_WecG"/>
    <property type="match status" value="1"/>
</dbReference>
<dbReference type="InterPro" id="IPR004629">
    <property type="entry name" value="WecG_TagA_CpsF"/>
</dbReference>
<dbReference type="PANTHER" id="PTHR34136">
    <property type="match status" value="1"/>
</dbReference>
<dbReference type="RefSeq" id="WP_207871014.1">
    <property type="nucleotide sequence ID" value="NZ_CP062222.1"/>
</dbReference>
<organism evidence="3 4">
    <name type="scientific">Brevundimonas goettingensis</name>
    <dbReference type="NCBI Taxonomy" id="2774190"/>
    <lineage>
        <taxon>Bacteria</taxon>
        <taxon>Pseudomonadati</taxon>
        <taxon>Pseudomonadota</taxon>
        <taxon>Alphaproteobacteria</taxon>
        <taxon>Caulobacterales</taxon>
        <taxon>Caulobacteraceae</taxon>
        <taxon>Brevundimonas</taxon>
    </lineage>
</organism>
<dbReference type="Proteomes" id="UP000663918">
    <property type="component" value="Chromosome"/>
</dbReference>
<evidence type="ECO:0000256" key="2">
    <source>
        <dbReference type="ARBA" id="ARBA00022679"/>
    </source>
</evidence>
<accession>A0A975GWJ0</accession>
<keyword evidence="1" id="KW-0328">Glycosyltransferase</keyword>
<dbReference type="KEGG" id="bgoe:IFJ75_02605"/>